<feature type="domain" description="Glycosyltransferase RgtA/B/C/D-like" evidence="10">
    <location>
        <begin position="94"/>
        <end position="247"/>
    </location>
</feature>
<sequence length="805" mass="83245">MSATTFVDRPVLTERPHGRWQFWHTPVGRPRWDRPALLGIAALAAVLYAWNITSSDYAGYYAAAVRSMSESWKAFLFTAFDPASTVTLDKIGGFLWPQALSARIFGFSNWALTLPQCVEGVVCVLVIHRTVRRWRGPAAGLLAAGVLTLTPVAASMFGHALLEAPLTMCLVLAADQCAKAMGTGRLRPLLLAAVWVGLAFQAAMMQAWIIVPALAVAYFVVSPAALRKRLGHLLTAGAVLFAVSFSWVLLMTVVPKDARPYVDGSRDNSALSMVFGYNGFDRLKSGWNIDAANSTTPRAGAGTAKGASGAGGGAAASAKTGSGRHVPGQVGSGVKAAPGTGLAQGGQQAQGGGAHVAVGAPTSGWLKLFRAPLAQQIGWLFPLALSALVLGFVTRRKQPRTDPVRGGYLLWGGWLLTAMAVMSAINVPHATYMAALAPGLAALSAAGVVTLWRVHRRHEGEPLMRRQVEGREVTAPQGKGSRAGYGVWAVLRTWLLPAVIAAQAAWAVYLASGHSGWVPWLIPVVVVTALVAVGLLAHGVLRARRGEDGPDVPSGPDARSGSDASRAPAHARAQQYARARQRARAGRIAIAGLIVGCVTMTAAPATWSLSVLDPRYTGSAHSASAGPQDSTLGTPTRLTDTQRKILDYVERRRGSADYAFSAGLFTAEPYIRLGGSAVLPLGGFAAGTEPVTLSEYQRLVAAGKLRFALVGAGDGVGNSETARISRWVRSACEKVDPSAYGGETGAGSGSGSGSGSEKGNGSGSGGGQQAGAGVKAGAGTAQAGAGAGPGVAQSLYRCSPASTSA</sequence>
<evidence type="ECO:0000256" key="4">
    <source>
        <dbReference type="ARBA" id="ARBA00022679"/>
    </source>
</evidence>
<feature type="transmembrane region" description="Helical" evidence="9">
    <location>
        <begin position="517"/>
        <end position="537"/>
    </location>
</feature>
<feature type="transmembrane region" description="Helical" evidence="9">
    <location>
        <begin position="431"/>
        <end position="454"/>
    </location>
</feature>
<feature type="transmembrane region" description="Helical" evidence="9">
    <location>
        <begin position="104"/>
        <end position="127"/>
    </location>
</feature>
<feature type="transmembrane region" description="Helical" evidence="9">
    <location>
        <begin position="588"/>
        <end position="607"/>
    </location>
</feature>
<evidence type="ECO:0000259" key="10">
    <source>
        <dbReference type="Pfam" id="PF13231"/>
    </source>
</evidence>
<gene>
    <name evidence="12" type="ORF">OEIGOIKO_07481</name>
</gene>
<reference evidence="12 13" key="1">
    <citation type="submission" date="2018-11" db="EMBL/GenBank/DDBJ databases">
        <title>Whole genome sequence of Streptomyces chrestomyceticus NBRC 13444(T).</title>
        <authorList>
            <person name="Komaki H."/>
            <person name="Tamura T."/>
        </authorList>
    </citation>
    <scope>NUCLEOTIDE SEQUENCE [LARGE SCALE GENOMIC DNA]</scope>
    <source>
        <strain evidence="12 13">NBRC 13444</strain>
    </source>
</reference>
<feature type="region of interest" description="Disordered" evidence="8">
    <location>
        <begin position="738"/>
        <end position="805"/>
    </location>
</feature>
<evidence type="ECO:0000313" key="12">
    <source>
        <dbReference type="EMBL" id="GCD39625.1"/>
    </source>
</evidence>
<feature type="region of interest" description="Disordered" evidence="8">
    <location>
        <begin position="545"/>
        <end position="576"/>
    </location>
</feature>
<keyword evidence="5 9" id="KW-0812">Transmembrane</keyword>
<evidence type="ECO:0000256" key="1">
    <source>
        <dbReference type="ARBA" id="ARBA00004651"/>
    </source>
</evidence>
<feature type="region of interest" description="Disordered" evidence="8">
    <location>
        <begin position="297"/>
        <end position="350"/>
    </location>
</feature>
<keyword evidence="2" id="KW-1003">Cell membrane</keyword>
<dbReference type="GO" id="GO:0009103">
    <property type="term" value="P:lipopolysaccharide biosynthetic process"/>
    <property type="evidence" value="ECO:0007669"/>
    <property type="project" value="UniProtKB-ARBA"/>
</dbReference>
<dbReference type="RefSeq" id="WP_176602272.1">
    <property type="nucleotide sequence ID" value="NZ_BHZC01000001.1"/>
</dbReference>
<feature type="compositionally biased region" description="Low complexity" evidence="8">
    <location>
        <begin position="777"/>
        <end position="794"/>
    </location>
</feature>
<proteinExistence type="predicted"/>
<organism evidence="12 13">
    <name type="scientific">Streptomyces chrestomyceticus JCM 4735</name>
    <dbReference type="NCBI Taxonomy" id="1306181"/>
    <lineage>
        <taxon>Bacteria</taxon>
        <taxon>Bacillati</taxon>
        <taxon>Actinomycetota</taxon>
        <taxon>Actinomycetes</taxon>
        <taxon>Kitasatosporales</taxon>
        <taxon>Streptomycetaceae</taxon>
        <taxon>Streptomyces</taxon>
    </lineage>
</organism>
<evidence type="ECO:0000256" key="8">
    <source>
        <dbReference type="SAM" id="MobiDB-lite"/>
    </source>
</evidence>
<dbReference type="AlphaFoldDB" id="A0A7U9Q2L9"/>
<evidence type="ECO:0000259" key="11">
    <source>
        <dbReference type="Pfam" id="PF24878"/>
    </source>
</evidence>
<keyword evidence="6 9" id="KW-1133">Transmembrane helix</keyword>
<feature type="transmembrane region" description="Helical" evidence="9">
    <location>
        <begin position="189"/>
        <end position="221"/>
    </location>
</feature>
<dbReference type="GeneID" id="95626135"/>
<keyword evidence="7 9" id="KW-0472">Membrane</keyword>
<dbReference type="PANTHER" id="PTHR33908">
    <property type="entry name" value="MANNOSYLTRANSFERASE YKCB-RELATED"/>
    <property type="match status" value="1"/>
</dbReference>
<feature type="compositionally biased region" description="Low complexity" evidence="8">
    <location>
        <begin position="566"/>
        <end position="576"/>
    </location>
</feature>
<feature type="transmembrane region" description="Helical" evidence="9">
    <location>
        <begin position="36"/>
        <end position="53"/>
    </location>
</feature>
<dbReference type="Pfam" id="PF24878">
    <property type="entry name" value="YkcB_C"/>
    <property type="match status" value="1"/>
</dbReference>
<feature type="transmembrane region" description="Helical" evidence="9">
    <location>
        <begin position="489"/>
        <end position="511"/>
    </location>
</feature>
<evidence type="ECO:0000256" key="7">
    <source>
        <dbReference type="ARBA" id="ARBA00023136"/>
    </source>
</evidence>
<evidence type="ECO:0000256" key="5">
    <source>
        <dbReference type="ARBA" id="ARBA00022692"/>
    </source>
</evidence>
<feature type="transmembrane region" description="Helical" evidence="9">
    <location>
        <begin position="233"/>
        <end position="254"/>
    </location>
</feature>
<dbReference type="GO" id="GO:0005886">
    <property type="term" value="C:plasma membrane"/>
    <property type="evidence" value="ECO:0007669"/>
    <property type="project" value="UniProtKB-SubCell"/>
</dbReference>
<dbReference type="EMBL" id="BHZC01000001">
    <property type="protein sequence ID" value="GCD39625.1"/>
    <property type="molecule type" value="Genomic_DNA"/>
</dbReference>
<dbReference type="PANTHER" id="PTHR33908:SF3">
    <property type="entry name" value="UNDECAPRENYL PHOSPHATE-ALPHA-4-AMINO-4-DEOXY-L-ARABINOSE ARABINOSYL TRANSFERASE"/>
    <property type="match status" value="1"/>
</dbReference>
<dbReference type="InterPro" id="IPR038731">
    <property type="entry name" value="RgtA/B/C-like"/>
</dbReference>
<evidence type="ECO:0000256" key="3">
    <source>
        <dbReference type="ARBA" id="ARBA00022676"/>
    </source>
</evidence>
<evidence type="ECO:0000256" key="6">
    <source>
        <dbReference type="ARBA" id="ARBA00022989"/>
    </source>
</evidence>
<dbReference type="Pfam" id="PF13231">
    <property type="entry name" value="PMT_2"/>
    <property type="match status" value="1"/>
</dbReference>
<evidence type="ECO:0000256" key="9">
    <source>
        <dbReference type="SAM" id="Phobius"/>
    </source>
</evidence>
<feature type="compositionally biased region" description="Gly residues" evidence="8">
    <location>
        <begin position="742"/>
        <end position="776"/>
    </location>
</feature>
<name>A0A7U9Q2L9_9ACTN</name>
<dbReference type="InterPro" id="IPR056785">
    <property type="entry name" value="YkcA/B-like_C"/>
</dbReference>
<feature type="transmembrane region" description="Helical" evidence="9">
    <location>
        <begin position="406"/>
        <end position="425"/>
    </location>
</feature>
<keyword evidence="4 12" id="KW-0808">Transferase</keyword>
<dbReference type="Proteomes" id="UP000287830">
    <property type="component" value="Unassembled WGS sequence"/>
</dbReference>
<feature type="domain" description="Putative mannosyltransferase YkcA/B-like C-terminal" evidence="11">
    <location>
        <begin position="646"/>
        <end position="730"/>
    </location>
</feature>
<keyword evidence="3" id="KW-0328">Glycosyltransferase</keyword>
<dbReference type="GO" id="GO:0010041">
    <property type="term" value="P:response to iron(III) ion"/>
    <property type="evidence" value="ECO:0007669"/>
    <property type="project" value="TreeGrafter"/>
</dbReference>
<dbReference type="InterPro" id="IPR050297">
    <property type="entry name" value="LipidA_mod_glycosyltrf_83"/>
</dbReference>
<comment type="caution">
    <text evidence="12">The sequence shown here is derived from an EMBL/GenBank/DDBJ whole genome shotgun (WGS) entry which is preliminary data.</text>
</comment>
<feature type="transmembrane region" description="Helical" evidence="9">
    <location>
        <begin position="139"/>
        <end position="162"/>
    </location>
</feature>
<accession>A0A7U9Q2L9</accession>
<feature type="transmembrane region" description="Helical" evidence="9">
    <location>
        <begin position="373"/>
        <end position="394"/>
    </location>
</feature>
<protein>
    <submittedName>
        <fullName evidence="12">Glycosyl transferase</fullName>
    </submittedName>
</protein>
<dbReference type="GO" id="GO:0016763">
    <property type="term" value="F:pentosyltransferase activity"/>
    <property type="evidence" value="ECO:0007669"/>
    <property type="project" value="TreeGrafter"/>
</dbReference>
<comment type="subcellular location">
    <subcellularLocation>
        <location evidence="1">Cell membrane</location>
        <topology evidence="1">Multi-pass membrane protein</topology>
    </subcellularLocation>
</comment>
<evidence type="ECO:0000313" key="13">
    <source>
        <dbReference type="Proteomes" id="UP000287830"/>
    </source>
</evidence>
<evidence type="ECO:0000256" key="2">
    <source>
        <dbReference type="ARBA" id="ARBA00022475"/>
    </source>
</evidence>